<dbReference type="Proteomes" id="UP000324575">
    <property type="component" value="Unassembled WGS sequence"/>
</dbReference>
<dbReference type="EMBL" id="SNRX01000050">
    <property type="protein sequence ID" value="KAA6300758.1"/>
    <property type="molecule type" value="Genomic_DNA"/>
</dbReference>
<proteinExistence type="predicted"/>
<gene>
    <name evidence="1" type="ORF">EZS26_003089</name>
</gene>
<evidence type="ECO:0000313" key="1">
    <source>
        <dbReference type="EMBL" id="KAA6300758.1"/>
    </source>
</evidence>
<accession>A0A5M8NWM4</accession>
<reference evidence="1 2" key="1">
    <citation type="submission" date="2019-03" db="EMBL/GenBank/DDBJ databases">
        <title>Single cell metagenomics reveals metabolic interactions within the superorganism composed of flagellate Streblomastix strix and complex community of Bacteroidetes bacteria on its surface.</title>
        <authorList>
            <person name="Treitli S.C."/>
            <person name="Kolisko M."/>
            <person name="Husnik F."/>
            <person name="Keeling P."/>
            <person name="Hampl V."/>
        </authorList>
    </citation>
    <scope>NUCLEOTIDE SEQUENCE [LARGE SCALE GENOMIC DNA]</scope>
    <source>
        <strain evidence="1">St1</strain>
    </source>
</reference>
<protein>
    <submittedName>
        <fullName evidence="1">Uncharacterized protein</fullName>
    </submittedName>
</protein>
<evidence type="ECO:0000313" key="2">
    <source>
        <dbReference type="Proteomes" id="UP000324575"/>
    </source>
</evidence>
<name>A0A5M8NWM4_9BACT</name>
<organism evidence="1 2">
    <name type="scientific">Candidatus Ordinivivax streblomastigis</name>
    <dbReference type="NCBI Taxonomy" id="2540710"/>
    <lineage>
        <taxon>Bacteria</taxon>
        <taxon>Pseudomonadati</taxon>
        <taxon>Bacteroidota</taxon>
        <taxon>Bacteroidia</taxon>
        <taxon>Bacteroidales</taxon>
        <taxon>Candidatus Ordinivivax</taxon>
    </lineage>
</organism>
<comment type="caution">
    <text evidence="1">The sequence shown here is derived from an EMBL/GenBank/DDBJ whole genome shotgun (WGS) entry which is preliminary data.</text>
</comment>
<sequence length="112" mass="13095">MILYVPTRLHTTCIRHAKRFPPISVRYMSDSPTFHAHLPSGEEYPVKPVKYAWTGSRIARRVLRKSLESRMSYNKCFTLIPPTDGEFNISNPSHRSSESFYFRIERFSRSIG</sequence>
<dbReference type="AlphaFoldDB" id="A0A5M8NWM4"/>